<reference evidence="2" key="2">
    <citation type="submission" date="2020-09" db="EMBL/GenBank/DDBJ databases">
        <authorList>
            <person name="Sun Q."/>
            <person name="Kim S."/>
        </authorList>
    </citation>
    <scope>NUCLEOTIDE SEQUENCE</scope>
    <source>
        <strain evidence="2">KCTC 12711</strain>
    </source>
</reference>
<accession>A0A918S2J3</accession>
<dbReference type="Proteomes" id="UP000614811">
    <property type="component" value="Unassembled WGS sequence"/>
</dbReference>
<dbReference type="InterPro" id="IPR013691">
    <property type="entry name" value="MeTrfase_14"/>
</dbReference>
<evidence type="ECO:0000313" key="2">
    <source>
        <dbReference type="EMBL" id="GHA18704.1"/>
    </source>
</evidence>
<keyword evidence="2" id="KW-0808">Transferase</keyword>
<dbReference type="Pfam" id="PF08484">
    <property type="entry name" value="Methyltransf_14"/>
    <property type="match status" value="1"/>
</dbReference>
<organism evidence="2 3">
    <name type="scientific">Arenicella chitinivorans</name>
    <dbReference type="NCBI Taxonomy" id="1329800"/>
    <lineage>
        <taxon>Bacteria</taxon>
        <taxon>Pseudomonadati</taxon>
        <taxon>Pseudomonadota</taxon>
        <taxon>Gammaproteobacteria</taxon>
        <taxon>Arenicellales</taxon>
        <taxon>Arenicellaceae</taxon>
        <taxon>Arenicella</taxon>
    </lineage>
</organism>
<dbReference type="Pfam" id="PF13489">
    <property type="entry name" value="Methyltransf_23"/>
    <property type="match status" value="1"/>
</dbReference>
<dbReference type="Gene3D" id="3.40.50.150">
    <property type="entry name" value="Vaccinia Virus protein VP39"/>
    <property type="match status" value="1"/>
</dbReference>
<dbReference type="PANTHER" id="PTHR43861">
    <property type="entry name" value="TRANS-ACONITATE 2-METHYLTRANSFERASE-RELATED"/>
    <property type="match status" value="1"/>
</dbReference>
<proteinExistence type="predicted"/>
<dbReference type="GO" id="GO:0032259">
    <property type="term" value="P:methylation"/>
    <property type="evidence" value="ECO:0007669"/>
    <property type="project" value="UniProtKB-KW"/>
</dbReference>
<dbReference type="EMBL" id="BMXA01000007">
    <property type="protein sequence ID" value="GHA18704.1"/>
    <property type="molecule type" value="Genomic_DNA"/>
</dbReference>
<dbReference type="GO" id="GO:0008168">
    <property type="term" value="F:methyltransferase activity"/>
    <property type="evidence" value="ECO:0007669"/>
    <property type="project" value="UniProtKB-KW"/>
</dbReference>
<gene>
    <name evidence="2" type="ORF">GCM10008090_30390</name>
</gene>
<feature type="domain" description="C-methyltransferase" evidence="1">
    <location>
        <begin position="217"/>
        <end position="324"/>
    </location>
</feature>
<protein>
    <submittedName>
        <fullName evidence="2">NDP-hexose methyltransferase</fullName>
    </submittedName>
</protein>
<keyword evidence="3" id="KW-1185">Reference proteome</keyword>
<dbReference type="InterPro" id="IPR029063">
    <property type="entry name" value="SAM-dependent_MTases_sf"/>
</dbReference>
<dbReference type="Gene3D" id="3.40.50.720">
    <property type="entry name" value="NAD(P)-binding Rossmann-like Domain"/>
    <property type="match status" value="1"/>
</dbReference>
<dbReference type="PANTHER" id="PTHR43861:SF5">
    <property type="entry name" value="BLL5978 PROTEIN"/>
    <property type="match status" value="1"/>
</dbReference>
<dbReference type="SUPFAM" id="SSF53335">
    <property type="entry name" value="S-adenosyl-L-methionine-dependent methyltransferases"/>
    <property type="match status" value="1"/>
</dbReference>
<sequence>MAWNGDFDATLVHYDGDYEETQAYSPKFQTFHRQFAVTLVESYQLRGKTVLEIGCGKGEFLTALLDAGITEAIGFDPSFNPKRARSDARLTVYQQLYPPNPSAKLTLPAIDFYLCKMTLEHVFEPREFLSQLRSSIGDHDCLMAIQVPALERILTTTAYWDVYYEHCNYFSADAVARLFSMCGFEVIQSETIFDDQYLNVVARPVTKSTRTTAPNPLPFTAFKQNLELELAAWRERLLPAATQNALLVWGAASKAVGLLSALPELKVGTTLVDINPHKHGTYLPATDLLIHDPQQLQNRQFAIILVANPIYLDEVATMLKTLRIDGDVIALK</sequence>
<evidence type="ECO:0000259" key="1">
    <source>
        <dbReference type="Pfam" id="PF08484"/>
    </source>
</evidence>
<keyword evidence="2" id="KW-0489">Methyltransferase</keyword>
<name>A0A918S2J3_9GAMM</name>
<evidence type="ECO:0000313" key="3">
    <source>
        <dbReference type="Proteomes" id="UP000614811"/>
    </source>
</evidence>
<dbReference type="AlphaFoldDB" id="A0A918S2J3"/>
<reference evidence="2" key="1">
    <citation type="journal article" date="2014" name="Int. J. Syst. Evol. Microbiol.">
        <title>Complete genome sequence of Corynebacterium casei LMG S-19264T (=DSM 44701T), isolated from a smear-ripened cheese.</title>
        <authorList>
            <consortium name="US DOE Joint Genome Institute (JGI-PGF)"/>
            <person name="Walter F."/>
            <person name="Albersmeier A."/>
            <person name="Kalinowski J."/>
            <person name="Ruckert C."/>
        </authorList>
    </citation>
    <scope>NUCLEOTIDE SEQUENCE</scope>
    <source>
        <strain evidence="2">KCTC 12711</strain>
    </source>
</reference>
<comment type="caution">
    <text evidence="2">The sequence shown here is derived from an EMBL/GenBank/DDBJ whole genome shotgun (WGS) entry which is preliminary data.</text>
</comment>
<dbReference type="CDD" id="cd02440">
    <property type="entry name" value="AdoMet_MTases"/>
    <property type="match status" value="1"/>
</dbReference>